<gene>
    <name evidence="1" type="ORF">BET01_03450</name>
</gene>
<dbReference type="OrthoDB" id="2375320at2"/>
<dbReference type="EMBL" id="MCIA01000012">
    <property type="protein sequence ID" value="RKD32409.1"/>
    <property type="molecule type" value="Genomic_DNA"/>
</dbReference>
<evidence type="ECO:0000313" key="1">
    <source>
        <dbReference type="EMBL" id="RKD32409.1"/>
    </source>
</evidence>
<comment type="caution">
    <text evidence="1">The sequence shown here is derived from an EMBL/GenBank/DDBJ whole genome shotgun (WGS) entry which is preliminary data.</text>
</comment>
<accession>A0A419T4P5</accession>
<protein>
    <submittedName>
        <fullName evidence="1">Uncharacterized protein</fullName>
    </submittedName>
</protein>
<dbReference type="Proteomes" id="UP000284277">
    <property type="component" value="Unassembled WGS sequence"/>
</dbReference>
<sequence>MDKDYIYQAPIREWIENDWGKEIFVPLYGSKKDQNWDIFFQSYLIPITKVYEQLETDTYDFHGSLSPGITVYGAWDSGEAIYHKWCNDIDIEPIVIKRNFNGLANDNVEIVEEFRFLFNLYYNSQTKEYIDLENEVVVIKVDHNNCVNIHKKYLKSYLAIKEMAIIMHIDSRCVKCDCDEEFPDCVLEYRNEDNTVYYTLNIRKCQRGIGQKNDSILFGKKVLFGCELKDCNIWPYNEEKKYIDFIIGIDDNGKEIYHTCDPSKLQNYFGANPTAPHYLTPVFFDSAVLNKYYSKPEIYKVEDCIIRCGSLWSLYIDNQNKGYVSAYLGDLGRDLPSEQELHYWRGFNKVIDGKLSEVKYKRDFMAQATNPQSIDFIFKNTYLRVNRLFDKKFGWSLFLELDEQDLYNFEGLRVPINNSIVEMDMLILSLVKVLLDSLNEKNIIKQLTGTYEKLIGSISKLEAWFQEKQLPDSQDHIKFLRNLQELRSSGTGHRKGKGYKKISNVFDVQKENYAETFISILESAIAFLNYVDDNLDKLT</sequence>
<evidence type="ECO:0000313" key="2">
    <source>
        <dbReference type="Proteomes" id="UP000284277"/>
    </source>
</evidence>
<dbReference type="AlphaFoldDB" id="A0A419T4P5"/>
<organism evidence="1 2">
    <name type="scientific">Lacrimispora algidixylanolytica</name>
    <dbReference type="NCBI Taxonomy" id="94868"/>
    <lineage>
        <taxon>Bacteria</taxon>
        <taxon>Bacillati</taxon>
        <taxon>Bacillota</taxon>
        <taxon>Clostridia</taxon>
        <taxon>Lachnospirales</taxon>
        <taxon>Lachnospiraceae</taxon>
        <taxon>Lacrimispora</taxon>
    </lineage>
</organism>
<proteinExistence type="predicted"/>
<reference evidence="1 2" key="1">
    <citation type="submission" date="2016-08" db="EMBL/GenBank/DDBJ databases">
        <title>A new outlook on sporulation: Clostridium algidixylanolyticum.</title>
        <authorList>
            <person name="Poppleton D.I."/>
            <person name="Gribaldo S."/>
        </authorList>
    </citation>
    <scope>NUCLEOTIDE SEQUENCE [LARGE SCALE GENOMIC DNA]</scope>
    <source>
        <strain evidence="1 2">SPL73</strain>
    </source>
</reference>
<dbReference type="RefSeq" id="WP_120196483.1">
    <property type="nucleotide sequence ID" value="NZ_MCIA01000012.1"/>
</dbReference>
<name>A0A419T4P5_9FIRM</name>
<keyword evidence="2" id="KW-1185">Reference proteome</keyword>